<comment type="caution">
    <text evidence="1">The sequence shown here is derived from an EMBL/GenBank/DDBJ whole genome shotgun (WGS) entry which is preliminary data.</text>
</comment>
<dbReference type="Proteomes" id="UP000666661">
    <property type="component" value="Unassembled WGS sequence"/>
</dbReference>
<name>A0ABS4B4B8_9GAMM</name>
<gene>
    <name evidence="1" type="ORF">J8I01_07355</name>
</gene>
<dbReference type="RefSeq" id="WP_209793445.1">
    <property type="nucleotide sequence ID" value="NZ_JAGIQF010000002.1"/>
</dbReference>
<sequence length="89" mass="9899">MGYKALLTLDLENGVSTEKREKFYAYLTQEKWIKIPNLTTAWKCTFNNDVTEESAISVVKNDVANAAKHAGVYSYNAAVQMGGSDVTQF</sequence>
<reference evidence="1 2" key="1">
    <citation type="submission" date="2021-03" db="EMBL/GenBank/DDBJ databases">
        <title>Plant growth promoting bacteria isolated from wild legumes nodules and trapping Phaseolus vulgaris L. nodules in the center and southern Mexico.</title>
        <authorList>
            <person name="Estrada P."/>
        </authorList>
    </citation>
    <scope>NUCLEOTIDE SEQUENCE [LARGE SCALE GENOMIC DNA]</scope>
    <source>
        <strain evidence="1 2">MaGu-431</strain>
    </source>
</reference>
<evidence type="ECO:0000313" key="1">
    <source>
        <dbReference type="EMBL" id="MBP0602323.1"/>
    </source>
</evidence>
<dbReference type="EMBL" id="JAGIQF010000002">
    <property type="protein sequence ID" value="MBP0602323.1"/>
    <property type="molecule type" value="Genomic_DNA"/>
</dbReference>
<evidence type="ECO:0000313" key="2">
    <source>
        <dbReference type="Proteomes" id="UP000666661"/>
    </source>
</evidence>
<accession>A0ABS4B4B8</accession>
<protein>
    <submittedName>
        <fullName evidence="1">Uncharacterized protein</fullName>
    </submittedName>
</protein>
<proteinExistence type="predicted"/>
<keyword evidence="2" id="KW-1185">Reference proteome</keyword>
<organism evidence="1 2">
    <name type="scientific">Aeromonas sanarellii</name>
    <dbReference type="NCBI Taxonomy" id="633415"/>
    <lineage>
        <taxon>Bacteria</taxon>
        <taxon>Pseudomonadati</taxon>
        <taxon>Pseudomonadota</taxon>
        <taxon>Gammaproteobacteria</taxon>
        <taxon>Aeromonadales</taxon>
        <taxon>Aeromonadaceae</taxon>
        <taxon>Aeromonas</taxon>
    </lineage>
</organism>